<dbReference type="RefSeq" id="WP_141443194.1">
    <property type="nucleotide sequence ID" value="NZ_CP038231.1"/>
</dbReference>
<reference evidence="2 3" key="1">
    <citation type="submission" date="2019-03" db="EMBL/GenBank/DDBJ databases">
        <title>The complete genome sequence of Swingsia_sp. F3b2 LMG30590(T).</title>
        <authorList>
            <person name="Chua K.-O."/>
            <person name="Chan K.-G."/>
            <person name="See-Too W.-S."/>
        </authorList>
    </citation>
    <scope>NUCLEOTIDE SEQUENCE [LARGE SCALE GENOMIC DNA]</scope>
    <source>
        <strain evidence="2 3">F3b2</strain>
    </source>
</reference>
<feature type="region of interest" description="Disordered" evidence="1">
    <location>
        <begin position="252"/>
        <end position="315"/>
    </location>
</feature>
<proteinExistence type="predicted"/>
<evidence type="ECO:0000256" key="1">
    <source>
        <dbReference type="SAM" id="MobiDB-lite"/>
    </source>
</evidence>
<sequence length="315" mass="32084">MSTLSFGPMLPHIKGRLTMPFHKGMALPTGPFPPKALCLGLALSGLAFSLLAVGPVWAEDGALPPPTPLLGEGAPEGNAATAPERTGPAPSARPHGRVYGVAPPSTYPADTWQGRTVALVRVLDRLDSSTHVLQIPVGSDAQFRTLTLHVAACLERPPTLPADNAVRLHLEETALDAATAQKSPPVGGKEASETPARITPPYDGWMFSAEPAVGLYGSPLYAVRLITCQGGAVAPRLAPLAPAEAPRLSAMGRGGYSGGAGGEGGARGAQDDDGATSLLPENTPPDAAATPMAPPVPVSPAITQPDTSAPLSLTP</sequence>
<dbReference type="EMBL" id="CP038231">
    <property type="protein sequence ID" value="QDH13487.1"/>
    <property type="molecule type" value="Genomic_DNA"/>
</dbReference>
<dbReference type="KEGG" id="swf:E3E12_03925"/>
<protein>
    <submittedName>
        <fullName evidence="2">DUF2155 domain-containing protein</fullName>
    </submittedName>
</protein>
<evidence type="ECO:0000313" key="3">
    <source>
        <dbReference type="Proteomes" id="UP000318709"/>
    </source>
</evidence>
<dbReference type="InterPro" id="IPR019225">
    <property type="entry name" value="DUF2155"/>
</dbReference>
<name>A0A4Y6UAK9_9PROT</name>
<feature type="compositionally biased region" description="Polar residues" evidence="1">
    <location>
        <begin position="302"/>
        <end position="315"/>
    </location>
</feature>
<accession>A0A4Y6UAK9</accession>
<feature type="compositionally biased region" description="Gly residues" evidence="1">
    <location>
        <begin position="252"/>
        <end position="267"/>
    </location>
</feature>
<gene>
    <name evidence="2" type="ORF">E3E12_03925</name>
</gene>
<organism evidence="2 3">
    <name type="scientific">Formicincola oecophyllae</name>
    <dbReference type="NCBI Taxonomy" id="2558361"/>
    <lineage>
        <taxon>Bacteria</taxon>
        <taxon>Pseudomonadati</taxon>
        <taxon>Pseudomonadota</taxon>
        <taxon>Alphaproteobacteria</taxon>
        <taxon>Acetobacterales</taxon>
        <taxon>Acetobacteraceae</taxon>
        <taxon>Formicincola</taxon>
    </lineage>
</organism>
<dbReference type="AlphaFoldDB" id="A0A4Y6UAK9"/>
<feature type="region of interest" description="Disordered" evidence="1">
    <location>
        <begin position="64"/>
        <end position="96"/>
    </location>
</feature>
<evidence type="ECO:0000313" key="2">
    <source>
        <dbReference type="EMBL" id="QDH13487.1"/>
    </source>
</evidence>
<dbReference type="Pfam" id="PF09923">
    <property type="entry name" value="DUF2155"/>
    <property type="match status" value="1"/>
</dbReference>
<keyword evidence="3" id="KW-1185">Reference proteome</keyword>
<dbReference type="OrthoDB" id="9810376at2"/>
<dbReference type="Proteomes" id="UP000318709">
    <property type="component" value="Chromosome"/>
</dbReference>